<evidence type="ECO:0008006" key="6">
    <source>
        <dbReference type="Google" id="ProtNLM"/>
    </source>
</evidence>
<dbReference type="Pfam" id="PF25053">
    <property type="entry name" value="DUF7791"/>
    <property type="match status" value="1"/>
</dbReference>
<dbReference type="InterPro" id="IPR027417">
    <property type="entry name" value="P-loop_NTPase"/>
</dbReference>
<dbReference type="Pfam" id="PF24883">
    <property type="entry name" value="NPHP3_N"/>
    <property type="match status" value="1"/>
</dbReference>
<dbReference type="SUPFAM" id="SSF52540">
    <property type="entry name" value="P-loop containing nucleoside triphosphate hydrolases"/>
    <property type="match status" value="1"/>
</dbReference>
<evidence type="ECO:0000256" key="1">
    <source>
        <dbReference type="ARBA" id="ARBA00022737"/>
    </source>
</evidence>
<dbReference type="InterPro" id="IPR056693">
    <property type="entry name" value="DUF7791"/>
</dbReference>
<keyword evidence="1" id="KW-0677">Repeat</keyword>
<proteinExistence type="predicted"/>
<dbReference type="OrthoDB" id="443402at2759"/>
<dbReference type="PANTHER" id="PTHR10039">
    <property type="entry name" value="AMELOGENIN"/>
    <property type="match status" value="1"/>
</dbReference>
<dbReference type="InterPro" id="IPR056884">
    <property type="entry name" value="NPHP3-like_N"/>
</dbReference>
<feature type="domain" description="DUF7791" evidence="3">
    <location>
        <begin position="616"/>
        <end position="735"/>
    </location>
</feature>
<dbReference type="EMBL" id="JAANBB010000015">
    <property type="protein sequence ID" value="KAF7555992.1"/>
    <property type="molecule type" value="Genomic_DNA"/>
</dbReference>
<reference evidence="4" key="1">
    <citation type="submission" date="2020-03" db="EMBL/GenBank/DDBJ databases">
        <title>Draft Genome Sequence of Cylindrodendrum hubeiense.</title>
        <authorList>
            <person name="Buettner E."/>
            <person name="Kellner H."/>
        </authorList>
    </citation>
    <scope>NUCLEOTIDE SEQUENCE</scope>
    <source>
        <strain evidence="4">IHI 201604</strain>
    </source>
</reference>
<evidence type="ECO:0000313" key="4">
    <source>
        <dbReference type="EMBL" id="KAF7555992.1"/>
    </source>
</evidence>
<evidence type="ECO:0000259" key="3">
    <source>
        <dbReference type="Pfam" id="PF25053"/>
    </source>
</evidence>
<gene>
    <name evidence="4" type="ORF">G7Z17_g1710</name>
</gene>
<feature type="domain" description="Nephrocystin 3-like N-terminal" evidence="2">
    <location>
        <begin position="339"/>
        <end position="506"/>
    </location>
</feature>
<keyword evidence="5" id="KW-1185">Reference proteome</keyword>
<dbReference type="AlphaFoldDB" id="A0A9P5HFH2"/>
<evidence type="ECO:0000313" key="5">
    <source>
        <dbReference type="Proteomes" id="UP000722485"/>
    </source>
</evidence>
<sequence length="1011" mass="113696">MDPLTALSVAAGVVQFIDFGTRLFSEVGQLYLSPSGRTAEEVQLSTVASDLSQLARNVDSETALLARGVPAEGSSEAILLRICEECMTATRELETAIQALRSKDVGEPFKFGDKGHRFDGFDSDKKSAKISRAVHSFAIAIRSVATFDINSWSHRLSDLRMRMMSASLAVLWEQSARGAQQMDRFSIQQTEIVTSLNRLEANTRPLNQALIQVLNAKSSDVEPDRREIIHQIWSSQGLPDEPFRRTDLVIPLSTSTDDASSRLIDDHSAFLTHRAKVKRNDDPSHSYATAIMDSLRFQGVTHREDAIPEAYEKTFEWIYTSPPQQSSAGKEPWVGVVPWLEGSVNDVYWITGKPGAGKSTIMKFLTKNPKTRHHLLKWSSKLPLLQASFYFWNAGASQLQKSQTGLLRTLLLQCLQQMPSLCPKMCPRRWALVKLFGTRAMQSAPQWTWRELLEAFSALTLLTSHKFNLALFIDGLDEFDGDHQKLTEFVKLFHQRAGAKILVSSRPENVFLDAFNTNPSLKMETFTTKDVNTFVKGEFNRTRGYHELMQANPVEANRLMDGIVGKARGVFLWVSVVVRALCEGLTEGDNLKELQTLLDSLPTDLSALYSSIYLRVKPEYRSDSSQLFQIHNCSTTLLDAVTLHLAHMDDEEAMEQDVVAITGKLRPHIIQTLVRRLNSRTRGLLEVSKDGHVDYLHRSVREWTLAKWDEICAISNPGFDPHLSILKALTVEIVSRKIWGDAKHYLPTEFWNRACICLYHASNVRDEAANIPFFMRVMDKLDLSLGEISRTCTLDNGSLILYRNVAYANLLSANTKDLPHWSSTQCTMTPDQLSNSFLGLAAQFAVLPYVRTRIANNPKLLLKQSPQDQSILSCAVLGFEHFCRPDIADLAGKYTNLSTLETRARLVGILLEKGALGGSRKNSQSSFKSTGAKSTKQVDLEIYEQIQKKREFLQSVSDADARERQFWEDMATLFDDFSYTPSIRTSGMPRTLRKSCGILGIRLEDGYIKVM</sequence>
<accession>A0A9P5HFH2</accession>
<evidence type="ECO:0000259" key="2">
    <source>
        <dbReference type="Pfam" id="PF24883"/>
    </source>
</evidence>
<organism evidence="4 5">
    <name type="scientific">Cylindrodendrum hubeiense</name>
    <dbReference type="NCBI Taxonomy" id="595255"/>
    <lineage>
        <taxon>Eukaryota</taxon>
        <taxon>Fungi</taxon>
        <taxon>Dikarya</taxon>
        <taxon>Ascomycota</taxon>
        <taxon>Pezizomycotina</taxon>
        <taxon>Sordariomycetes</taxon>
        <taxon>Hypocreomycetidae</taxon>
        <taxon>Hypocreales</taxon>
        <taxon>Nectriaceae</taxon>
        <taxon>Cylindrodendrum</taxon>
    </lineage>
</organism>
<dbReference type="Proteomes" id="UP000722485">
    <property type="component" value="Unassembled WGS sequence"/>
</dbReference>
<comment type="caution">
    <text evidence="4">The sequence shown here is derived from an EMBL/GenBank/DDBJ whole genome shotgun (WGS) entry which is preliminary data.</text>
</comment>
<name>A0A9P5HFH2_9HYPO</name>
<dbReference type="PANTHER" id="PTHR10039:SF5">
    <property type="entry name" value="NACHT DOMAIN-CONTAINING PROTEIN"/>
    <property type="match status" value="1"/>
</dbReference>
<protein>
    <recommendedName>
        <fullName evidence="6">NACHT domain-containing protein</fullName>
    </recommendedName>
</protein>
<dbReference type="Gene3D" id="3.40.50.300">
    <property type="entry name" value="P-loop containing nucleotide triphosphate hydrolases"/>
    <property type="match status" value="1"/>
</dbReference>